<dbReference type="KEGG" id="vg:55609641"/>
<proteinExistence type="predicted"/>
<sequence>MANDKDYQYRSSQDVVAPHLDPLADEDAKRAEEAGVKDSAFVDYEQALDNYQSRPDVETLAARRAREGGWKFEDAAFRRSTEKDELTGGGVVTTDDATAKKTEQQNEVKDTNSAPARKSSK</sequence>
<gene>
    <name evidence="2" type="primary">233</name>
    <name evidence="2" type="ORF">SEA_WOFFORD_233</name>
</gene>
<feature type="region of interest" description="Disordered" evidence="1">
    <location>
        <begin position="80"/>
        <end position="121"/>
    </location>
</feature>
<organism evidence="2 3">
    <name type="scientific">Streptomyces phage Wofford</name>
    <dbReference type="NCBI Taxonomy" id="2283267"/>
    <lineage>
        <taxon>Viruses</taxon>
        <taxon>Duplodnaviria</taxon>
        <taxon>Heunggongvirae</taxon>
        <taxon>Uroviricota</taxon>
        <taxon>Caudoviricetes</taxon>
        <taxon>Stanwilliamsviridae</taxon>
        <taxon>Boydwoodruffvirinae</taxon>
        <taxon>Karimacvirus</taxon>
        <taxon>Karimacvirus wofford</taxon>
        <taxon>Streptomyces virus Wofford</taxon>
    </lineage>
</organism>
<dbReference type="GeneID" id="55609641"/>
<feature type="compositionally biased region" description="Basic and acidic residues" evidence="1">
    <location>
        <begin position="97"/>
        <end position="110"/>
    </location>
</feature>
<evidence type="ECO:0000313" key="3">
    <source>
        <dbReference type="Proteomes" id="UP000260216"/>
    </source>
</evidence>
<keyword evidence="3" id="KW-1185">Reference proteome</keyword>
<reference evidence="2 3" key="1">
    <citation type="submission" date="2018-07" db="EMBL/GenBank/DDBJ databases">
        <authorList>
            <person name="Wofford K.M."/>
            <person name="Typhair T.J."/>
            <person name="Gonzales M.A."/>
            <person name="Castillo J.C."/>
            <person name="Smith B.R."/>
            <person name="Klug H.M."/>
            <person name="Hughes L.E."/>
            <person name="Garlena R.A."/>
            <person name="Russell D.A."/>
            <person name="Pope W.H."/>
            <person name="Jacobs-Sera D."/>
            <person name="Hatfull G.F."/>
        </authorList>
    </citation>
    <scope>NUCLEOTIDE SEQUENCE [LARGE SCALE GENOMIC DNA]</scope>
</reference>
<dbReference type="Proteomes" id="UP000260216">
    <property type="component" value="Segment"/>
</dbReference>
<dbReference type="RefSeq" id="YP_009839877.1">
    <property type="nucleotide sequence ID" value="NC_048722.1"/>
</dbReference>
<feature type="region of interest" description="Disordered" evidence="1">
    <location>
        <begin position="1"/>
        <end position="21"/>
    </location>
</feature>
<dbReference type="EMBL" id="MH576968">
    <property type="protein sequence ID" value="AXH67369.1"/>
    <property type="molecule type" value="Genomic_DNA"/>
</dbReference>
<evidence type="ECO:0000313" key="2">
    <source>
        <dbReference type="EMBL" id="AXH67369.1"/>
    </source>
</evidence>
<accession>A0A345MA48</accession>
<evidence type="ECO:0000256" key="1">
    <source>
        <dbReference type="SAM" id="MobiDB-lite"/>
    </source>
</evidence>
<protein>
    <submittedName>
        <fullName evidence="2">Uncharacterized protein</fullName>
    </submittedName>
</protein>
<name>A0A345MA48_9CAUD</name>